<keyword evidence="4 9" id="KW-0378">Hydrolase</keyword>
<feature type="binding site" evidence="9">
    <location>
        <position position="65"/>
    </location>
    <ligand>
        <name>ATP</name>
        <dbReference type="ChEBI" id="CHEBI:30616"/>
    </ligand>
</feature>
<keyword evidence="2 9" id="KW-0547">Nucleotide-binding</keyword>
<feature type="binding site" evidence="9">
    <location>
        <position position="310"/>
    </location>
    <ligand>
        <name>DNA</name>
        <dbReference type="ChEBI" id="CHEBI:16991"/>
    </ligand>
</feature>
<feature type="binding site" evidence="9">
    <location>
        <position position="218"/>
    </location>
    <ligand>
        <name>ATP</name>
        <dbReference type="ChEBI" id="CHEBI:30616"/>
    </ligand>
</feature>
<feature type="binding site" evidence="9">
    <location>
        <position position="21"/>
    </location>
    <ligand>
        <name>ATP</name>
        <dbReference type="ChEBI" id="CHEBI:30616"/>
    </ligand>
</feature>
<feature type="binding site" evidence="9">
    <location>
        <begin position="128"/>
        <end position="130"/>
    </location>
    <ligand>
        <name>ATP</name>
        <dbReference type="ChEBI" id="CHEBI:30616"/>
    </ligand>
</feature>
<dbReference type="SUPFAM" id="SSF46785">
    <property type="entry name" value="Winged helix' DNA-binding domain"/>
    <property type="match status" value="1"/>
</dbReference>
<keyword evidence="11" id="KW-0347">Helicase</keyword>
<dbReference type="GO" id="GO:0016787">
    <property type="term" value="F:hydrolase activity"/>
    <property type="evidence" value="ECO:0007669"/>
    <property type="project" value="UniProtKB-KW"/>
</dbReference>
<evidence type="ECO:0000256" key="2">
    <source>
        <dbReference type="ARBA" id="ARBA00022741"/>
    </source>
</evidence>
<evidence type="ECO:0000313" key="11">
    <source>
        <dbReference type="EMBL" id="WGS65557.1"/>
    </source>
</evidence>
<dbReference type="PANTHER" id="PTHR42848:SF1">
    <property type="entry name" value="HOLLIDAY JUNCTION BRANCH MIGRATION COMPLEX SUBUNIT RUVB"/>
    <property type="match status" value="1"/>
</dbReference>
<dbReference type="EC" id="3.6.4.-" evidence="9"/>
<dbReference type="Gene3D" id="1.10.10.10">
    <property type="entry name" value="Winged helix-like DNA-binding domain superfamily/Winged helix DNA-binding domain"/>
    <property type="match status" value="1"/>
</dbReference>
<evidence type="ECO:0000313" key="12">
    <source>
        <dbReference type="Proteomes" id="UP001232493"/>
    </source>
</evidence>
<proteinExistence type="inferred from homology"/>
<dbReference type="InterPro" id="IPR027417">
    <property type="entry name" value="P-loop_NTPase"/>
</dbReference>
<comment type="subunit">
    <text evidence="9">Homohexamer. Forms an RuvA(8)-RuvB(12)-Holliday junction (HJ) complex. HJ DNA is sandwiched between 2 RuvA tetramers; dsDNA enters through RuvA and exits via RuvB. An RuvB hexamer assembles on each DNA strand where it exits the tetramer. Each RuvB hexamer is contacted by two RuvA subunits (via domain III) on 2 adjacent RuvB subunits; this complex drives branch migration. In the full resolvosome a probable DNA-RuvA(4)-RuvB(12)-RuvC(2) complex forms which resolves the HJ.</text>
</comment>
<dbReference type="InterPro" id="IPR004605">
    <property type="entry name" value="DNA_helicase_Holl-junc_RuvB"/>
</dbReference>
<dbReference type="Pfam" id="PF17864">
    <property type="entry name" value="AAA_lid_4"/>
    <property type="match status" value="1"/>
</dbReference>
<keyword evidence="7 9" id="KW-0233">DNA recombination</keyword>
<dbReference type="Gene3D" id="3.40.50.300">
    <property type="entry name" value="P-loop containing nucleotide triphosphate hydrolases"/>
    <property type="match status" value="1"/>
</dbReference>
<dbReference type="InterPro" id="IPR041445">
    <property type="entry name" value="AAA_lid_4"/>
</dbReference>
<feature type="binding site" evidence="9">
    <location>
        <position position="66"/>
    </location>
    <ligand>
        <name>ATP</name>
        <dbReference type="ChEBI" id="CHEBI:30616"/>
    </ligand>
</feature>
<dbReference type="SMART" id="SM00382">
    <property type="entry name" value="AAA"/>
    <property type="match status" value="1"/>
</dbReference>
<evidence type="ECO:0000256" key="7">
    <source>
        <dbReference type="ARBA" id="ARBA00023172"/>
    </source>
</evidence>
<dbReference type="HAMAP" id="MF_00016">
    <property type="entry name" value="DNA_HJ_migration_RuvB"/>
    <property type="match status" value="1"/>
</dbReference>
<feature type="binding site" evidence="9">
    <location>
        <position position="171"/>
    </location>
    <ligand>
        <name>ATP</name>
        <dbReference type="ChEBI" id="CHEBI:30616"/>
    </ligand>
</feature>
<feature type="region of interest" description="Head domain (RuvB-H)" evidence="9">
    <location>
        <begin position="255"/>
        <end position="341"/>
    </location>
</feature>
<accession>A0ABY8PSE1</accession>
<keyword evidence="3 9" id="KW-0227">DNA damage</keyword>
<comment type="subcellular location">
    <subcellularLocation>
        <location evidence="9">Cytoplasm</location>
    </subcellularLocation>
</comment>
<sequence length="341" mass="38181">MDERLLDPSERTEESTIINLRPQKLDEYIGQEKVKEKLKITIDAAKKRKEPLDHILLAGPPGLGKTTLANVIANEMGANIQITSGPVLERAGDLAAILTNLQNGDVLFIDEIHRINRSVEEILYSAMEDFQLDIVIGKGPGARSIRIDLNHFTLIGATTRTGLIAAPLRSRFGIIMEMNFYPPEELKDIITRSAKLLNVEITEDAALLIAERSRGTPRIANRLLKRVRDFAQINNDGVIDRESAEKTMTLLEIDTEGLDDMDRRILKTIIEFYKGGPVGLKALAASLGIESDSISEVYEPYLLQKGFLVRTHRGRVVTEKALKHLGYTRENNKKLYSLWGN</sequence>
<feature type="binding site" evidence="9">
    <location>
        <position position="315"/>
    </location>
    <ligand>
        <name>DNA</name>
        <dbReference type="ChEBI" id="CHEBI:16991"/>
    </ligand>
</feature>
<dbReference type="SUPFAM" id="SSF52540">
    <property type="entry name" value="P-loop containing nucleoside triphosphate hydrolases"/>
    <property type="match status" value="1"/>
</dbReference>
<keyword evidence="5 9" id="KW-0067">ATP-binding</keyword>
<dbReference type="InterPro" id="IPR008823">
    <property type="entry name" value="RuvB_wg_C"/>
</dbReference>
<comment type="catalytic activity">
    <reaction evidence="9">
        <text>ATP + H2O = ADP + phosphate + H(+)</text>
        <dbReference type="Rhea" id="RHEA:13065"/>
        <dbReference type="ChEBI" id="CHEBI:15377"/>
        <dbReference type="ChEBI" id="CHEBI:15378"/>
        <dbReference type="ChEBI" id="CHEBI:30616"/>
        <dbReference type="ChEBI" id="CHEBI:43474"/>
        <dbReference type="ChEBI" id="CHEBI:456216"/>
    </reaction>
</comment>
<dbReference type="InterPro" id="IPR008824">
    <property type="entry name" value="RuvB-like_N"/>
</dbReference>
<feature type="region of interest" description="Small ATPAse domain (RuvB-S)" evidence="9">
    <location>
        <begin position="182"/>
        <end position="252"/>
    </location>
</feature>
<dbReference type="Gene3D" id="1.10.8.60">
    <property type="match status" value="1"/>
</dbReference>
<evidence type="ECO:0000256" key="8">
    <source>
        <dbReference type="ARBA" id="ARBA00023204"/>
    </source>
</evidence>
<evidence type="ECO:0000256" key="6">
    <source>
        <dbReference type="ARBA" id="ARBA00023125"/>
    </source>
</evidence>
<dbReference type="PANTHER" id="PTHR42848">
    <property type="match status" value="1"/>
</dbReference>
<evidence type="ECO:0000256" key="1">
    <source>
        <dbReference type="ARBA" id="ARBA00022490"/>
    </source>
</evidence>
<reference evidence="11 12" key="1">
    <citation type="submission" date="2021-02" db="EMBL/GenBank/DDBJ databases">
        <title>Characterization of Marinitoga sp. nov. str. BP5-C20A.</title>
        <authorList>
            <person name="Erauso G."/>
            <person name="Postec A."/>
        </authorList>
    </citation>
    <scope>NUCLEOTIDE SEQUENCE [LARGE SCALE GENOMIC DNA]</scope>
    <source>
        <strain evidence="11 12">BP5-C20A</strain>
    </source>
</reference>
<dbReference type="Proteomes" id="UP001232493">
    <property type="component" value="Chromosome"/>
</dbReference>
<feature type="binding site" evidence="9">
    <location>
        <position position="181"/>
    </location>
    <ligand>
        <name>ATP</name>
        <dbReference type="ChEBI" id="CHEBI:30616"/>
    </ligand>
</feature>
<name>A0ABY8PSE1_9BACT</name>
<keyword evidence="6 9" id="KW-0238">DNA-binding</keyword>
<feature type="binding site" evidence="9">
    <location>
        <position position="20"/>
    </location>
    <ligand>
        <name>ATP</name>
        <dbReference type="ChEBI" id="CHEBI:30616"/>
    </ligand>
</feature>
<evidence type="ECO:0000259" key="10">
    <source>
        <dbReference type="SMART" id="SM00382"/>
    </source>
</evidence>
<comment type="caution">
    <text evidence="9">Lacks conserved residue(s) required for the propagation of feature annotation.</text>
</comment>
<dbReference type="InterPro" id="IPR036390">
    <property type="entry name" value="WH_DNA-bd_sf"/>
</dbReference>
<keyword evidence="8 9" id="KW-0234">DNA repair</keyword>
<dbReference type="InterPro" id="IPR036388">
    <property type="entry name" value="WH-like_DNA-bd_sf"/>
</dbReference>
<keyword evidence="1 9" id="KW-0963">Cytoplasm</keyword>
<evidence type="ECO:0000256" key="5">
    <source>
        <dbReference type="ARBA" id="ARBA00022840"/>
    </source>
</evidence>
<dbReference type="Pfam" id="PF05496">
    <property type="entry name" value="RuvB_N"/>
    <property type="match status" value="1"/>
</dbReference>
<dbReference type="InterPro" id="IPR003593">
    <property type="entry name" value="AAA+_ATPase"/>
</dbReference>
<keyword evidence="12" id="KW-1185">Reference proteome</keyword>
<evidence type="ECO:0000256" key="3">
    <source>
        <dbReference type="ARBA" id="ARBA00022763"/>
    </source>
</evidence>
<evidence type="ECO:0000256" key="9">
    <source>
        <dbReference type="HAMAP-Rule" id="MF_00016"/>
    </source>
</evidence>
<feature type="binding site" evidence="9">
    <location>
        <position position="66"/>
    </location>
    <ligand>
        <name>Mg(2+)</name>
        <dbReference type="ChEBI" id="CHEBI:18420"/>
    </ligand>
</feature>
<dbReference type="GO" id="GO:0003678">
    <property type="term" value="F:DNA helicase activity"/>
    <property type="evidence" value="ECO:0007669"/>
    <property type="project" value="UniProtKB-EC"/>
</dbReference>
<dbReference type="EMBL" id="CP069362">
    <property type="protein sequence ID" value="WGS65557.1"/>
    <property type="molecule type" value="Genomic_DNA"/>
</dbReference>
<dbReference type="Pfam" id="PF05491">
    <property type="entry name" value="WHD_RuvB"/>
    <property type="match status" value="1"/>
</dbReference>
<dbReference type="CDD" id="cd00009">
    <property type="entry name" value="AAA"/>
    <property type="match status" value="1"/>
</dbReference>
<organism evidence="11 12">
    <name type="scientific">Marinitoga aeolica</name>
    <dbReference type="NCBI Taxonomy" id="2809031"/>
    <lineage>
        <taxon>Bacteria</taxon>
        <taxon>Thermotogati</taxon>
        <taxon>Thermotogota</taxon>
        <taxon>Thermotogae</taxon>
        <taxon>Petrotogales</taxon>
        <taxon>Petrotogaceae</taxon>
        <taxon>Marinitoga</taxon>
    </lineage>
</organism>
<feature type="binding site" evidence="9">
    <location>
        <position position="62"/>
    </location>
    <ligand>
        <name>ATP</name>
        <dbReference type="ChEBI" id="CHEBI:30616"/>
    </ligand>
</feature>
<comment type="function">
    <text evidence="9">The RuvA-RuvB-RuvC complex processes Holliday junction (HJ) DNA during genetic recombination and DNA repair, while the RuvA-RuvB complex plays an important role in the rescue of blocked DNA replication forks via replication fork reversal (RFR). RuvA specifically binds to HJ cruciform DNA, conferring on it an open structure. The RuvB hexamer acts as an ATP-dependent pump, pulling dsDNA into and through the RuvAB complex. RuvB forms 2 homohexamers on either side of HJ DNA bound by 1 or 2 RuvA tetramers; 4 subunits per hexamer contact DNA at a time. Coordinated motions by a converter formed by DNA-disengaged RuvB subunits stimulates ATP hydrolysis and nucleotide exchange. Immobilization of the converter enables RuvB to convert the ATP-contained energy into a lever motion, pulling 2 nucleotides of DNA out of the RuvA tetramer per ATP hydrolyzed, thus driving DNA branch migration. The RuvB motors rotate together with the DNA substrate, which together with the progressing nucleotide cycle form the mechanistic basis for DNA recombination by continuous HJ branch migration. Branch migration allows RuvC to scan DNA until it finds its consensus sequence, where it cleaves and resolves cruciform DNA.</text>
</comment>
<dbReference type="NCBIfam" id="NF000868">
    <property type="entry name" value="PRK00080.1"/>
    <property type="match status" value="1"/>
</dbReference>
<comment type="similarity">
    <text evidence="9">Belongs to the RuvB family.</text>
</comment>
<gene>
    <name evidence="9 11" type="primary">ruvB</name>
    <name evidence="11" type="ORF">JRV97_03100</name>
</gene>
<feature type="binding site" evidence="9">
    <location>
        <position position="67"/>
    </location>
    <ligand>
        <name>ATP</name>
        <dbReference type="ChEBI" id="CHEBI:30616"/>
    </ligand>
</feature>
<evidence type="ECO:0000256" key="4">
    <source>
        <dbReference type="ARBA" id="ARBA00022801"/>
    </source>
</evidence>
<feature type="domain" description="AAA+ ATPase" evidence="10">
    <location>
        <begin position="51"/>
        <end position="182"/>
    </location>
</feature>
<dbReference type="NCBIfam" id="TIGR00635">
    <property type="entry name" value="ruvB"/>
    <property type="match status" value="1"/>
</dbReference>
<comment type="domain">
    <text evidence="9">Has 3 domains, the large (RuvB-L) and small ATPase (RuvB-S) domains and the C-terminal head (RuvB-H) domain. The head domain binds DNA, while the ATPase domains jointly bind ATP, ADP or are empty depending on the state of the subunit in the translocation cycle. During a single DNA translocation step the structure of each domain remains the same, but their relative positions change.</text>
</comment>
<protein>
    <recommendedName>
        <fullName evidence="9">Holliday junction branch migration complex subunit RuvB</fullName>
        <ecNumber evidence="9">3.6.4.-</ecNumber>
    </recommendedName>
</protein>
<dbReference type="RefSeq" id="WP_281000101.1">
    <property type="nucleotide sequence ID" value="NZ_CP069362.1"/>
</dbReference>